<keyword evidence="7" id="KW-1185">Reference proteome</keyword>
<dbReference type="PANTHER" id="PTHR48078:SF9">
    <property type="entry name" value="D-SERINE DEHYDRATASE"/>
    <property type="match status" value="1"/>
</dbReference>
<protein>
    <recommendedName>
        <fullName evidence="4">Probable D-serine dehydratase</fullName>
        <ecNumber evidence="4">4.3.1.18</ecNumber>
    </recommendedName>
    <alternativeName>
        <fullName evidence="4">D-serine deaminase</fullName>
        <shortName evidence="4">DSD</shortName>
    </alternativeName>
</protein>
<evidence type="ECO:0000313" key="7">
    <source>
        <dbReference type="Proteomes" id="UP000769780"/>
    </source>
</evidence>
<dbReference type="InterPro" id="IPR036052">
    <property type="entry name" value="TrpB-like_PALP_sf"/>
</dbReference>
<comment type="similarity">
    <text evidence="4">Belongs to the serine/threonine dehydratase family. DsdA subfamily.</text>
</comment>
<dbReference type="Gene3D" id="3.40.50.1100">
    <property type="match status" value="2"/>
</dbReference>
<sequence>MRRELHDLERFPLISELGKKIPVFWQNPDYQPNVTFPIKKLGPEIITDAKDRLHRFEPVLKWLFPEMENGIVSPITELSSMKKELEAKYHSKIDGRMFLKRDDVLPVAGSIKARGGFHEVLAYTETLAIKKGLISTVKDDYQILVTENARKVFSQYTISVGSTGNLGLSIGMIGSALGFRVVVHMSVDAKEWKKDLLRKHGVKVVEHPSDYSEAVEQARNESDQDAHSYFVDDEQSPLLFAGYAAAAFEVKTQLAKQGVEVSADHPLNVYLPCGVGGGPGGVAFGLKHVFGEHVHCFFAEPTHSPCMLLGLMTKLHHQISVGDIGLDNRTEADGLAVGRASSFVGEIMENMLSGVYTISDDELLSLLFLLHKSEGTFLEPSSLAGMKGPVHLSKLNPNANHLVWGTGGSLVPEELRADFIKRGKHYDEKNW</sequence>
<evidence type="ECO:0000259" key="5">
    <source>
        <dbReference type="Pfam" id="PF00291"/>
    </source>
</evidence>
<dbReference type="InterPro" id="IPR001926">
    <property type="entry name" value="TrpB-like_PALP"/>
</dbReference>
<dbReference type="Proteomes" id="UP000769780">
    <property type="component" value="Unassembled WGS sequence"/>
</dbReference>
<evidence type="ECO:0000256" key="3">
    <source>
        <dbReference type="ARBA" id="ARBA00023239"/>
    </source>
</evidence>
<dbReference type="NCBIfam" id="TIGR02035">
    <property type="entry name" value="D_Ser_am_lyase"/>
    <property type="match status" value="1"/>
</dbReference>
<gene>
    <name evidence="4" type="primary">dsdA</name>
    <name evidence="6" type="ORF">H0185_04935</name>
</gene>
<feature type="modified residue" description="N6-(pyridoxal phosphate)lysine" evidence="4">
    <location>
        <position position="112"/>
    </location>
</feature>
<evidence type="ECO:0000313" key="6">
    <source>
        <dbReference type="EMBL" id="MBY0096148.1"/>
    </source>
</evidence>
<dbReference type="PANTHER" id="PTHR48078">
    <property type="entry name" value="THREONINE DEHYDRATASE, MITOCHONDRIAL-RELATED"/>
    <property type="match status" value="1"/>
</dbReference>
<dbReference type="NCBIfam" id="NF002823">
    <property type="entry name" value="PRK02991.1"/>
    <property type="match status" value="1"/>
</dbReference>
<comment type="cofactor">
    <cofactor evidence="1 4">
        <name>pyridoxal 5'-phosphate</name>
        <dbReference type="ChEBI" id="CHEBI:597326"/>
    </cofactor>
</comment>
<dbReference type="HAMAP" id="MF_01030">
    <property type="entry name" value="D_Ser_dehydrat"/>
    <property type="match status" value="1"/>
</dbReference>
<dbReference type="EC" id="4.3.1.18" evidence="4"/>
<dbReference type="RefSeq" id="WP_221871743.1">
    <property type="nucleotide sequence ID" value="NZ_JACWFH010000007.1"/>
</dbReference>
<reference evidence="6 7" key="1">
    <citation type="submission" date="2020-07" db="EMBL/GenBank/DDBJ databases">
        <title>Fungal Genomes of the International Space Station.</title>
        <authorList>
            <person name="Seuylemezian A."/>
            <person name="Singh N.K."/>
            <person name="Wood J."/>
            <person name="Venkateswaran K."/>
        </authorList>
    </citation>
    <scope>NUCLEOTIDE SEQUENCE [LARGE SCALE GENOMIC DNA]</scope>
    <source>
        <strain evidence="6 7">PL-B2</strain>
    </source>
</reference>
<comment type="caution">
    <text evidence="6">The sequence shown here is derived from an EMBL/GenBank/DDBJ whole genome shotgun (WGS) entry which is preliminary data.</text>
</comment>
<dbReference type="Pfam" id="PF00291">
    <property type="entry name" value="PALP"/>
    <property type="match status" value="1"/>
</dbReference>
<keyword evidence="3 4" id="KW-0456">Lyase</keyword>
<dbReference type="InterPro" id="IPR011780">
    <property type="entry name" value="D_Ser_am_lyase"/>
</dbReference>
<name>A0ABS7K1L7_9BACI</name>
<dbReference type="EMBL" id="JACWFH010000007">
    <property type="protein sequence ID" value="MBY0096148.1"/>
    <property type="molecule type" value="Genomic_DNA"/>
</dbReference>
<evidence type="ECO:0000256" key="2">
    <source>
        <dbReference type="ARBA" id="ARBA00022898"/>
    </source>
</evidence>
<evidence type="ECO:0000256" key="1">
    <source>
        <dbReference type="ARBA" id="ARBA00001933"/>
    </source>
</evidence>
<feature type="domain" description="Tryptophan synthase beta chain-like PALP" evidence="5">
    <location>
        <begin position="92"/>
        <end position="402"/>
    </location>
</feature>
<organism evidence="6 7">
    <name type="scientific">Mesobacillus maritimus</name>
    <dbReference type="NCBI Taxonomy" id="1643336"/>
    <lineage>
        <taxon>Bacteria</taxon>
        <taxon>Bacillati</taxon>
        <taxon>Bacillota</taxon>
        <taxon>Bacilli</taxon>
        <taxon>Bacillales</taxon>
        <taxon>Bacillaceae</taxon>
        <taxon>Mesobacillus</taxon>
    </lineage>
</organism>
<dbReference type="SUPFAM" id="SSF53686">
    <property type="entry name" value="Tryptophan synthase beta subunit-like PLP-dependent enzymes"/>
    <property type="match status" value="1"/>
</dbReference>
<dbReference type="GO" id="GO:0008721">
    <property type="term" value="F:D-serine ammonia-lyase activity"/>
    <property type="evidence" value="ECO:0007669"/>
    <property type="project" value="UniProtKB-EC"/>
</dbReference>
<comment type="catalytic activity">
    <reaction evidence="4">
        <text>D-serine = pyruvate + NH4(+)</text>
        <dbReference type="Rhea" id="RHEA:13977"/>
        <dbReference type="ChEBI" id="CHEBI:15361"/>
        <dbReference type="ChEBI" id="CHEBI:28938"/>
        <dbReference type="ChEBI" id="CHEBI:35247"/>
        <dbReference type="EC" id="4.3.1.18"/>
    </reaction>
</comment>
<evidence type="ECO:0000256" key="4">
    <source>
        <dbReference type="HAMAP-Rule" id="MF_01030"/>
    </source>
</evidence>
<proteinExistence type="inferred from homology"/>
<accession>A0ABS7K1L7</accession>
<dbReference type="InterPro" id="IPR050147">
    <property type="entry name" value="Ser/Thr_Dehydratase"/>
</dbReference>
<keyword evidence="2 4" id="KW-0663">Pyridoxal phosphate</keyword>